<dbReference type="OrthoDB" id="1861185at2759"/>
<dbReference type="InterPro" id="IPR013632">
    <property type="entry name" value="Rad51_C"/>
</dbReference>
<dbReference type="GO" id="GO:0000722">
    <property type="term" value="P:telomere maintenance via recombination"/>
    <property type="evidence" value="ECO:0007669"/>
    <property type="project" value="TreeGrafter"/>
</dbReference>
<dbReference type="PIRSF" id="PIRSF005856">
    <property type="entry name" value="Rad51"/>
    <property type="match status" value="1"/>
</dbReference>
<dbReference type="CDD" id="cd19491">
    <property type="entry name" value="XRCC3"/>
    <property type="match status" value="1"/>
</dbReference>
<comment type="subcellular location">
    <subcellularLocation>
        <location evidence="1">Nucleus</location>
    </subcellularLocation>
</comment>
<feature type="domain" description="RecA family profile 1" evidence="7">
    <location>
        <begin position="70"/>
        <end position="245"/>
    </location>
</feature>
<dbReference type="Pfam" id="PF08423">
    <property type="entry name" value="Rad51"/>
    <property type="match status" value="1"/>
</dbReference>
<dbReference type="InterPro" id="IPR047348">
    <property type="entry name" value="XRCC3-like_C"/>
</dbReference>
<dbReference type="GO" id="GO:0090656">
    <property type="term" value="P:t-circle formation"/>
    <property type="evidence" value="ECO:0007669"/>
    <property type="project" value="TreeGrafter"/>
</dbReference>
<reference evidence="8" key="1">
    <citation type="submission" date="2022-01" db="EMBL/GenBank/DDBJ databases">
        <authorList>
            <person name="King R."/>
        </authorList>
    </citation>
    <scope>NUCLEOTIDE SEQUENCE</scope>
</reference>
<sequence length="312" mass="35205">MDELQNLVEISIWEKLRKGEADSPLSILVRDNESLMKETGLSCKELEEVKATLSNIVFRSQFLSADIVEPWDRVSTGCQNIDSLMRGGIPINGITEIFGCSGVGKTQFCLQLSLQIQLPYDLNGKEKGVVYICTEDPFPSKRLHQLSESFKEHYKLPQIDFESNIFVDHSADLEQLKCCLSVRLPNLIRLKNIGLIVLDSIAGPFRSENSKTNYTSRGRELCDISSSLNQLCEEFKIAVVCVNQVTEDVVNDKTEPCLGLAWSNNVTYRCQISRFNDTPTREFEIIFAPDLPCSKCYFGIRKDGLVSIDDVR</sequence>
<dbReference type="SUPFAM" id="SSF52540">
    <property type="entry name" value="P-loop containing nucleoside triphosphate hydrolases"/>
    <property type="match status" value="1"/>
</dbReference>
<dbReference type="GO" id="GO:0045003">
    <property type="term" value="P:double-strand break repair via synthesis-dependent strand annealing"/>
    <property type="evidence" value="ECO:0007669"/>
    <property type="project" value="TreeGrafter"/>
</dbReference>
<gene>
    <name evidence="8" type="ORF">PHAECO_LOCUS10658</name>
</gene>
<evidence type="ECO:0000256" key="6">
    <source>
        <dbReference type="ARBA" id="ARBA00023242"/>
    </source>
</evidence>
<keyword evidence="2" id="KW-0547">Nucleotide-binding</keyword>
<organism evidence="8 9">
    <name type="scientific">Phaedon cochleariae</name>
    <name type="common">Mustard beetle</name>
    <dbReference type="NCBI Taxonomy" id="80249"/>
    <lineage>
        <taxon>Eukaryota</taxon>
        <taxon>Metazoa</taxon>
        <taxon>Ecdysozoa</taxon>
        <taxon>Arthropoda</taxon>
        <taxon>Hexapoda</taxon>
        <taxon>Insecta</taxon>
        <taxon>Pterygota</taxon>
        <taxon>Neoptera</taxon>
        <taxon>Endopterygota</taxon>
        <taxon>Coleoptera</taxon>
        <taxon>Polyphaga</taxon>
        <taxon>Cucujiformia</taxon>
        <taxon>Chrysomeloidea</taxon>
        <taxon>Chrysomelidae</taxon>
        <taxon>Chrysomelinae</taxon>
        <taxon>Chrysomelini</taxon>
        <taxon>Phaedon</taxon>
    </lineage>
</organism>
<evidence type="ECO:0000256" key="2">
    <source>
        <dbReference type="ARBA" id="ARBA00022741"/>
    </source>
</evidence>
<dbReference type="InterPro" id="IPR020588">
    <property type="entry name" value="RecA_ATP-bd"/>
</dbReference>
<evidence type="ECO:0000259" key="7">
    <source>
        <dbReference type="PROSITE" id="PS50162"/>
    </source>
</evidence>
<evidence type="ECO:0000313" key="9">
    <source>
        <dbReference type="Proteomes" id="UP001153737"/>
    </source>
</evidence>
<proteinExistence type="predicted"/>
<evidence type="ECO:0000313" key="8">
    <source>
        <dbReference type="EMBL" id="CAH1176146.1"/>
    </source>
</evidence>
<dbReference type="GO" id="GO:0005524">
    <property type="term" value="F:ATP binding"/>
    <property type="evidence" value="ECO:0007669"/>
    <property type="project" value="UniProtKB-KW"/>
</dbReference>
<dbReference type="GO" id="GO:0000400">
    <property type="term" value="F:four-way junction DNA binding"/>
    <property type="evidence" value="ECO:0007669"/>
    <property type="project" value="TreeGrafter"/>
</dbReference>
<dbReference type="EMBL" id="OU896713">
    <property type="protein sequence ID" value="CAH1176146.1"/>
    <property type="molecule type" value="Genomic_DNA"/>
</dbReference>
<dbReference type="InterPro" id="IPR027417">
    <property type="entry name" value="P-loop_NTPase"/>
</dbReference>
<dbReference type="PANTHER" id="PTHR46487:SF1">
    <property type="entry name" value="DNA REPAIR PROTEIN XRCC3"/>
    <property type="match status" value="1"/>
</dbReference>
<dbReference type="GO" id="GO:0140664">
    <property type="term" value="F:ATP-dependent DNA damage sensor activity"/>
    <property type="evidence" value="ECO:0007669"/>
    <property type="project" value="InterPro"/>
</dbReference>
<name>A0A9P0GX76_PHACE</name>
<evidence type="ECO:0000256" key="3">
    <source>
        <dbReference type="ARBA" id="ARBA00022763"/>
    </source>
</evidence>
<keyword evidence="3" id="KW-0227">DNA damage</keyword>
<dbReference type="GO" id="GO:0005657">
    <property type="term" value="C:replication fork"/>
    <property type="evidence" value="ECO:0007669"/>
    <property type="project" value="TreeGrafter"/>
</dbReference>
<reference evidence="8" key="2">
    <citation type="submission" date="2022-10" db="EMBL/GenBank/DDBJ databases">
        <authorList>
            <consortium name="ENA_rothamsted_submissions"/>
            <consortium name="culmorum"/>
            <person name="King R."/>
        </authorList>
    </citation>
    <scope>NUCLEOTIDE SEQUENCE</scope>
</reference>
<evidence type="ECO:0000256" key="4">
    <source>
        <dbReference type="ARBA" id="ARBA00022840"/>
    </source>
</evidence>
<evidence type="ECO:0000256" key="5">
    <source>
        <dbReference type="ARBA" id="ARBA00023204"/>
    </source>
</evidence>
<dbReference type="InterPro" id="IPR016467">
    <property type="entry name" value="DNA_recomb/repair_RecA-like"/>
</dbReference>
<dbReference type="GO" id="GO:0071140">
    <property type="term" value="P:resolution of mitotic recombination intermediates"/>
    <property type="evidence" value="ECO:0007669"/>
    <property type="project" value="TreeGrafter"/>
</dbReference>
<dbReference type="PANTHER" id="PTHR46487">
    <property type="entry name" value="DNA REPAIR PROTEIN XRCC3"/>
    <property type="match status" value="1"/>
</dbReference>
<dbReference type="AlphaFoldDB" id="A0A9P0GX76"/>
<protein>
    <recommendedName>
        <fullName evidence="7">RecA family profile 1 domain-containing protein</fullName>
    </recommendedName>
</protein>
<dbReference type="Proteomes" id="UP001153737">
    <property type="component" value="Chromosome 7"/>
</dbReference>
<evidence type="ECO:0000256" key="1">
    <source>
        <dbReference type="ARBA" id="ARBA00004123"/>
    </source>
</evidence>
<dbReference type="PROSITE" id="PS50162">
    <property type="entry name" value="RECA_2"/>
    <property type="match status" value="1"/>
</dbReference>
<keyword evidence="6" id="KW-0539">Nucleus</keyword>
<keyword evidence="9" id="KW-1185">Reference proteome</keyword>
<accession>A0A9P0GX76</accession>
<dbReference type="Gene3D" id="3.40.50.300">
    <property type="entry name" value="P-loop containing nucleotide triphosphate hydrolases"/>
    <property type="match status" value="1"/>
</dbReference>
<dbReference type="GO" id="GO:0033065">
    <property type="term" value="C:Rad51C-XRCC3 complex"/>
    <property type="evidence" value="ECO:0007669"/>
    <property type="project" value="TreeGrafter"/>
</dbReference>
<keyword evidence="4" id="KW-0067">ATP-binding</keyword>
<keyword evidence="5" id="KW-0234">DNA repair</keyword>